<feature type="compositionally biased region" description="Polar residues" evidence="1">
    <location>
        <begin position="310"/>
        <end position="324"/>
    </location>
</feature>
<name>A0AAD6Z1R8_9AGAR</name>
<gene>
    <name evidence="2" type="ORF">DFH08DRAFT_825689</name>
</gene>
<feature type="compositionally biased region" description="Low complexity" evidence="1">
    <location>
        <begin position="327"/>
        <end position="343"/>
    </location>
</feature>
<accession>A0AAD6Z1R8</accession>
<dbReference type="AlphaFoldDB" id="A0AAD6Z1R8"/>
<organism evidence="2 3">
    <name type="scientific">Mycena albidolilacea</name>
    <dbReference type="NCBI Taxonomy" id="1033008"/>
    <lineage>
        <taxon>Eukaryota</taxon>
        <taxon>Fungi</taxon>
        <taxon>Dikarya</taxon>
        <taxon>Basidiomycota</taxon>
        <taxon>Agaricomycotina</taxon>
        <taxon>Agaricomycetes</taxon>
        <taxon>Agaricomycetidae</taxon>
        <taxon>Agaricales</taxon>
        <taxon>Marasmiineae</taxon>
        <taxon>Mycenaceae</taxon>
        <taxon>Mycena</taxon>
    </lineage>
</organism>
<dbReference type="EMBL" id="JARIHO010000104">
    <property type="protein sequence ID" value="KAJ7303590.1"/>
    <property type="molecule type" value="Genomic_DNA"/>
</dbReference>
<evidence type="ECO:0000313" key="3">
    <source>
        <dbReference type="Proteomes" id="UP001218218"/>
    </source>
</evidence>
<feature type="region of interest" description="Disordered" evidence="1">
    <location>
        <begin position="310"/>
        <end position="410"/>
    </location>
</feature>
<evidence type="ECO:0000313" key="2">
    <source>
        <dbReference type="EMBL" id="KAJ7303590.1"/>
    </source>
</evidence>
<keyword evidence="3" id="KW-1185">Reference proteome</keyword>
<evidence type="ECO:0000256" key="1">
    <source>
        <dbReference type="SAM" id="MobiDB-lite"/>
    </source>
</evidence>
<feature type="compositionally biased region" description="Basic and acidic residues" evidence="1">
    <location>
        <begin position="202"/>
        <end position="219"/>
    </location>
</feature>
<feature type="compositionally biased region" description="Low complexity" evidence="1">
    <location>
        <begin position="379"/>
        <end position="392"/>
    </location>
</feature>
<feature type="region of interest" description="Disordered" evidence="1">
    <location>
        <begin position="190"/>
        <end position="233"/>
    </location>
</feature>
<dbReference type="Proteomes" id="UP001218218">
    <property type="component" value="Unassembled WGS sequence"/>
</dbReference>
<protein>
    <submittedName>
        <fullName evidence="2">Uncharacterized protein</fullName>
    </submittedName>
</protein>
<comment type="caution">
    <text evidence="2">The sequence shown here is derived from an EMBL/GenBank/DDBJ whole genome shotgun (WGS) entry which is preliminary data.</text>
</comment>
<sequence length="410" mass="44408">MRATSKAVQMDGRLTARLVSDTLVNLFHRTGIRAFAFFSRGNNADPSLPHCVDSDNALKVFLQALDQDELTVMQKFEQWSCIQDEGPDKRDDVAGVRSEVSQLMVQGLRYITNKSTLKMNYVNYDVCIREVHGVEFVGLPADIVFSRAALCNLETARHVWAGMKDGSMGWVHMTKEQHNALIAQHNSVRTQLGSGSLKKRSTRSDKGTKRTKEGKEGQKDAVTGPTAREGSPTLPTLAMPGAGAGFLHPTSMLVDPATLPFGGLEPIALETMLHADDLISFDMEDIQRGMQYYGSEQVLLTLCAPTISPLTSPTRSSSQDQHNTLEGLGTTSTNANAAAGGSTRRPCDPDSDDEDVSPPAKKAHKVHSDKGKPRGENRAATLTALAFAPAATKPHKVRSDKGLKRGARSA</sequence>
<feature type="compositionally biased region" description="Basic and acidic residues" evidence="1">
    <location>
        <begin position="366"/>
        <end position="377"/>
    </location>
</feature>
<reference evidence="2" key="1">
    <citation type="submission" date="2023-03" db="EMBL/GenBank/DDBJ databases">
        <title>Massive genome expansion in bonnet fungi (Mycena s.s.) driven by repeated elements and novel gene families across ecological guilds.</title>
        <authorList>
            <consortium name="Lawrence Berkeley National Laboratory"/>
            <person name="Harder C.B."/>
            <person name="Miyauchi S."/>
            <person name="Viragh M."/>
            <person name="Kuo A."/>
            <person name="Thoen E."/>
            <person name="Andreopoulos B."/>
            <person name="Lu D."/>
            <person name="Skrede I."/>
            <person name="Drula E."/>
            <person name="Henrissat B."/>
            <person name="Morin E."/>
            <person name="Kohler A."/>
            <person name="Barry K."/>
            <person name="LaButti K."/>
            <person name="Morin E."/>
            <person name="Salamov A."/>
            <person name="Lipzen A."/>
            <person name="Mereny Z."/>
            <person name="Hegedus B."/>
            <person name="Baldrian P."/>
            <person name="Stursova M."/>
            <person name="Weitz H."/>
            <person name="Taylor A."/>
            <person name="Grigoriev I.V."/>
            <person name="Nagy L.G."/>
            <person name="Martin F."/>
            <person name="Kauserud H."/>
        </authorList>
    </citation>
    <scope>NUCLEOTIDE SEQUENCE</scope>
    <source>
        <strain evidence="2">CBHHK002</strain>
    </source>
</reference>
<proteinExistence type="predicted"/>